<sequence length="46" mass="5282">MTTPTLCLSRFADCSFNLGYETLTQTSTVLNRLRFVQLLRFLTLPV</sequence>
<gene>
    <name evidence="1" type="ORF">Fuma_06272</name>
</gene>
<proteinExistence type="predicted"/>
<dbReference type="KEGG" id="fmr:Fuma_06272"/>
<keyword evidence="2" id="KW-1185">Reference proteome</keyword>
<accession>A0A1P8WRB2</accession>
<name>A0A1P8WRB2_9PLAN</name>
<organism evidence="1 2">
    <name type="scientific">Fuerstiella marisgermanici</name>
    <dbReference type="NCBI Taxonomy" id="1891926"/>
    <lineage>
        <taxon>Bacteria</taxon>
        <taxon>Pseudomonadati</taxon>
        <taxon>Planctomycetota</taxon>
        <taxon>Planctomycetia</taxon>
        <taxon>Planctomycetales</taxon>
        <taxon>Planctomycetaceae</taxon>
        <taxon>Fuerstiella</taxon>
    </lineage>
</organism>
<dbReference type="AlphaFoldDB" id="A0A1P8WRB2"/>
<dbReference type="Proteomes" id="UP000187735">
    <property type="component" value="Chromosome"/>
</dbReference>
<dbReference type="EMBL" id="CP017641">
    <property type="protein sequence ID" value="APZ96602.1"/>
    <property type="molecule type" value="Genomic_DNA"/>
</dbReference>
<protein>
    <submittedName>
        <fullName evidence="1">Uncharacterized protein</fullName>
    </submittedName>
</protein>
<evidence type="ECO:0000313" key="1">
    <source>
        <dbReference type="EMBL" id="APZ96602.1"/>
    </source>
</evidence>
<evidence type="ECO:0000313" key="2">
    <source>
        <dbReference type="Proteomes" id="UP000187735"/>
    </source>
</evidence>
<reference evidence="1 2" key="1">
    <citation type="journal article" date="2016" name="Front. Microbiol.">
        <title>Fuerstia marisgermanicae gen. nov., sp. nov., an Unusual Member of the Phylum Planctomycetes from the German Wadden Sea.</title>
        <authorList>
            <person name="Kohn T."/>
            <person name="Heuer A."/>
            <person name="Jogler M."/>
            <person name="Vollmers J."/>
            <person name="Boedeker C."/>
            <person name="Bunk B."/>
            <person name="Rast P."/>
            <person name="Borchert D."/>
            <person name="Glockner I."/>
            <person name="Freese H.M."/>
            <person name="Klenk H.P."/>
            <person name="Overmann J."/>
            <person name="Kaster A.K."/>
            <person name="Rohde M."/>
            <person name="Wiegand S."/>
            <person name="Jogler C."/>
        </authorList>
    </citation>
    <scope>NUCLEOTIDE SEQUENCE [LARGE SCALE GENOMIC DNA]</scope>
    <source>
        <strain evidence="1 2">NH11</strain>
    </source>
</reference>